<dbReference type="EMBL" id="QGKW02000276">
    <property type="protein sequence ID" value="KAF2609481.1"/>
    <property type="molecule type" value="Genomic_DNA"/>
</dbReference>
<evidence type="ECO:0000313" key="3">
    <source>
        <dbReference type="Proteomes" id="UP000712281"/>
    </source>
</evidence>
<gene>
    <name evidence="2" type="ORF">F2Q68_00045010</name>
</gene>
<dbReference type="AlphaFoldDB" id="A0A8S9LUP8"/>
<sequence length="277" mass="30816">MTKDVLLDLIKRGYKSDKRSKKQAGAGRASRKRYKAAFLLACPRSRLPLGPFGEKAEFRHPNTIAYPKKFFESAQAIAAHSHLRWPDLSREWIRRQQAQIARVDWESRLPVVLGPRKSRLSLFTRKQQKLLNKAREMEGVPDLNALLKGKLQTLSTKSSSAGASDARPDLVEGDVNLKSLAQSPKRKATGKAKKRAIEGEQSGSLEKNAPLEEAPSSADASKVSRKKKKKKKDGKKRPREDPSIARHETSAVVGEDDVETPVQTASKDFPQVQGSVY</sequence>
<protein>
    <submittedName>
        <fullName evidence="2">Uncharacterized protein</fullName>
    </submittedName>
</protein>
<proteinExistence type="predicted"/>
<accession>A0A8S9LUP8</accession>
<feature type="compositionally biased region" description="Polar residues" evidence="1">
    <location>
        <begin position="261"/>
        <end position="277"/>
    </location>
</feature>
<evidence type="ECO:0000256" key="1">
    <source>
        <dbReference type="SAM" id="MobiDB-lite"/>
    </source>
</evidence>
<dbReference type="Proteomes" id="UP000712281">
    <property type="component" value="Unassembled WGS sequence"/>
</dbReference>
<reference evidence="2" key="1">
    <citation type="submission" date="2019-12" db="EMBL/GenBank/DDBJ databases">
        <title>Genome sequencing and annotation of Brassica cretica.</title>
        <authorList>
            <person name="Studholme D.J."/>
            <person name="Sarris P.F."/>
        </authorList>
    </citation>
    <scope>NUCLEOTIDE SEQUENCE</scope>
    <source>
        <strain evidence="2">PFS-001/15</strain>
        <tissue evidence="2">Leaf</tissue>
    </source>
</reference>
<comment type="caution">
    <text evidence="2">The sequence shown here is derived from an EMBL/GenBank/DDBJ whole genome shotgun (WGS) entry which is preliminary data.</text>
</comment>
<evidence type="ECO:0000313" key="2">
    <source>
        <dbReference type="EMBL" id="KAF2609481.1"/>
    </source>
</evidence>
<feature type="region of interest" description="Disordered" evidence="1">
    <location>
        <begin position="154"/>
        <end position="277"/>
    </location>
</feature>
<organism evidence="2 3">
    <name type="scientific">Brassica cretica</name>
    <name type="common">Mustard</name>
    <dbReference type="NCBI Taxonomy" id="69181"/>
    <lineage>
        <taxon>Eukaryota</taxon>
        <taxon>Viridiplantae</taxon>
        <taxon>Streptophyta</taxon>
        <taxon>Embryophyta</taxon>
        <taxon>Tracheophyta</taxon>
        <taxon>Spermatophyta</taxon>
        <taxon>Magnoliopsida</taxon>
        <taxon>eudicotyledons</taxon>
        <taxon>Gunneridae</taxon>
        <taxon>Pentapetalae</taxon>
        <taxon>rosids</taxon>
        <taxon>malvids</taxon>
        <taxon>Brassicales</taxon>
        <taxon>Brassicaceae</taxon>
        <taxon>Brassiceae</taxon>
        <taxon>Brassica</taxon>
    </lineage>
</organism>
<feature type="compositionally biased region" description="Basic residues" evidence="1">
    <location>
        <begin position="223"/>
        <end position="237"/>
    </location>
</feature>
<feature type="compositionally biased region" description="Basic and acidic residues" evidence="1">
    <location>
        <begin position="238"/>
        <end position="249"/>
    </location>
</feature>
<name>A0A8S9LUP8_BRACR</name>
<feature type="compositionally biased region" description="Basic residues" evidence="1">
    <location>
        <begin position="184"/>
        <end position="194"/>
    </location>
</feature>